<keyword evidence="2" id="KW-1185">Reference proteome</keyword>
<sequence length="220" mass="24052">MHYDYEAAANRRRAAELLATLKGRVPYAEGALDATLARTASTSSAHWRLSNVVGVHLHETPDGWCADLVFEGLPDGVPSMIPTPKPFHLRVDAVREAIGQLRLCDGREKLPLPPGGAEELWFKFDLLDVRVDPNHLPTLAASALPHEEKVEIAKGKLASLRLVICDDEPMTAARLATAPAKLQDFTRLMCAYACTQGLRQFTLADGVMADYELAAIAPMR</sequence>
<dbReference type="Proteomes" id="UP000305267">
    <property type="component" value="Unassembled WGS sequence"/>
</dbReference>
<reference evidence="1 2" key="1">
    <citation type="submission" date="2019-06" db="EMBL/GenBank/DDBJ databases">
        <title>Genome of Methylobacterium sp. 17Sr1-39.</title>
        <authorList>
            <person name="Seo T."/>
        </authorList>
    </citation>
    <scope>NUCLEOTIDE SEQUENCE [LARGE SCALE GENOMIC DNA]</scope>
    <source>
        <strain evidence="1 2">17Sr1-39</strain>
    </source>
</reference>
<name>A0A5C4LGR5_9HYPH</name>
<organism evidence="1 2">
    <name type="scientific">Methylobacterium terricola</name>
    <dbReference type="NCBI Taxonomy" id="2583531"/>
    <lineage>
        <taxon>Bacteria</taxon>
        <taxon>Pseudomonadati</taxon>
        <taxon>Pseudomonadota</taxon>
        <taxon>Alphaproteobacteria</taxon>
        <taxon>Hyphomicrobiales</taxon>
        <taxon>Methylobacteriaceae</taxon>
        <taxon>Methylobacterium</taxon>
    </lineage>
</organism>
<dbReference type="AlphaFoldDB" id="A0A5C4LGR5"/>
<dbReference type="RefSeq" id="WP_139037215.1">
    <property type="nucleotide sequence ID" value="NZ_VDDA01000008.1"/>
</dbReference>
<dbReference type="OrthoDB" id="7987285at2"/>
<protein>
    <submittedName>
        <fullName evidence="1">Uncharacterized protein</fullName>
    </submittedName>
</protein>
<evidence type="ECO:0000313" key="2">
    <source>
        <dbReference type="Proteomes" id="UP000305267"/>
    </source>
</evidence>
<comment type="caution">
    <text evidence="1">The sequence shown here is derived from an EMBL/GenBank/DDBJ whole genome shotgun (WGS) entry which is preliminary data.</text>
</comment>
<dbReference type="EMBL" id="VDDA01000008">
    <property type="protein sequence ID" value="TNC11697.1"/>
    <property type="molecule type" value="Genomic_DNA"/>
</dbReference>
<proteinExistence type="predicted"/>
<accession>A0A5C4LGR5</accession>
<gene>
    <name evidence="1" type="ORF">FF100_18855</name>
</gene>
<evidence type="ECO:0000313" key="1">
    <source>
        <dbReference type="EMBL" id="TNC11697.1"/>
    </source>
</evidence>